<name>A0A2P5PA49_9CHLR</name>
<evidence type="ECO:0000313" key="2">
    <source>
        <dbReference type="Proteomes" id="UP000235653"/>
    </source>
</evidence>
<accession>A0A2P5PA49</accession>
<reference evidence="1 2" key="1">
    <citation type="journal article" date="2017" name="ISME J.">
        <title>Grape pomace compost harbors organohalide-respiring Dehalogenimonas species with novel reductive dehalogenase genes.</title>
        <authorList>
            <person name="Yang Y."/>
            <person name="Higgins S.A."/>
            <person name="Yan J."/>
            <person name="Simsir B."/>
            <person name="Chourey K."/>
            <person name="Iyer R."/>
            <person name="Hettich R.L."/>
            <person name="Baldwin B."/>
            <person name="Ogles D.M."/>
            <person name="Loffler F.E."/>
        </authorList>
    </citation>
    <scope>NUCLEOTIDE SEQUENCE [LARGE SCALE GENOMIC DNA]</scope>
    <source>
        <strain evidence="1 2">GP</strain>
    </source>
</reference>
<comment type="caution">
    <text evidence="1">The sequence shown here is derived from an EMBL/GenBank/DDBJ whole genome shotgun (WGS) entry which is preliminary data.</text>
</comment>
<organism evidence="1 2">
    <name type="scientific">Dehalogenimonas etheniformans</name>
    <dbReference type="NCBI Taxonomy" id="1536648"/>
    <lineage>
        <taxon>Bacteria</taxon>
        <taxon>Bacillati</taxon>
        <taxon>Chloroflexota</taxon>
        <taxon>Dehalococcoidia</taxon>
        <taxon>Dehalococcoidales</taxon>
        <taxon>Dehalococcoidaceae</taxon>
        <taxon>Dehalogenimonas</taxon>
    </lineage>
</organism>
<proteinExistence type="predicted"/>
<gene>
    <name evidence="1" type="ORF">JP09_000480</name>
</gene>
<dbReference type="RefSeq" id="WP_102331423.1">
    <property type="nucleotide sequence ID" value="NZ_CP058566.2"/>
</dbReference>
<sequence length="84" mass="9604">MAREMTHCFVKIPVKRLDDDNLDKVRSLERKLGLQLIAFNSDRSEYAELDENQLREIEALGKEIDATIVAYKSLRSPTPRAPAC</sequence>
<keyword evidence="2" id="KW-1185">Reference proteome</keyword>
<dbReference type="EMBL" id="JQAN02000001">
    <property type="protein sequence ID" value="PPD59188.1"/>
    <property type="molecule type" value="Genomic_DNA"/>
</dbReference>
<dbReference type="Proteomes" id="UP000235653">
    <property type="component" value="Unassembled WGS sequence"/>
</dbReference>
<protein>
    <submittedName>
        <fullName evidence="1">Uncharacterized protein</fullName>
    </submittedName>
</protein>
<evidence type="ECO:0000313" key="1">
    <source>
        <dbReference type="EMBL" id="PPD59188.1"/>
    </source>
</evidence>
<dbReference type="AlphaFoldDB" id="A0A2P5PA49"/>
<dbReference type="OrthoDB" id="165444at2"/>